<keyword evidence="5 6" id="KW-0472">Membrane</keyword>
<evidence type="ECO:0000256" key="2">
    <source>
        <dbReference type="ARBA" id="ARBA00022448"/>
    </source>
</evidence>
<feature type="transmembrane region" description="Helical" evidence="6">
    <location>
        <begin position="265"/>
        <end position="286"/>
    </location>
</feature>
<dbReference type="PIRSF" id="PIRSF006060">
    <property type="entry name" value="AA_transporter"/>
    <property type="match status" value="1"/>
</dbReference>
<feature type="transmembrane region" description="Helical" evidence="6">
    <location>
        <begin position="307"/>
        <end position="329"/>
    </location>
</feature>
<keyword evidence="4 6" id="KW-1133">Transmembrane helix</keyword>
<dbReference type="GeneID" id="54294558"/>
<evidence type="ECO:0000256" key="6">
    <source>
        <dbReference type="SAM" id="Phobius"/>
    </source>
</evidence>
<evidence type="ECO:0000313" key="7">
    <source>
        <dbReference type="EMBL" id="KAF2140464.1"/>
    </source>
</evidence>
<feature type="non-terminal residue" evidence="7">
    <location>
        <position position="1"/>
    </location>
</feature>
<dbReference type="InterPro" id="IPR002293">
    <property type="entry name" value="AA/rel_permease1"/>
</dbReference>
<comment type="subcellular location">
    <subcellularLocation>
        <location evidence="1">Membrane</location>
        <topology evidence="1">Multi-pass membrane protein</topology>
    </subcellularLocation>
</comment>
<proteinExistence type="predicted"/>
<keyword evidence="3 6" id="KW-0812">Transmembrane</keyword>
<name>A0A6A6BB16_9PEZI</name>
<feature type="transmembrane region" description="Helical" evidence="6">
    <location>
        <begin position="6"/>
        <end position="26"/>
    </location>
</feature>
<dbReference type="GO" id="GO:0022857">
    <property type="term" value="F:transmembrane transporter activity"/>
    <property type="evidence" value="ECO:0007669"/>
    <property type="project" value="InterPro"/>
</dbReference>
<evidence type="ECO:0008006" key="9">
    <source>
        <dbReference type="Google" id="ProtNLM"/>
    </source>
</evidence>
<accession>A0A6A6BB16</accession>
<dbReference type="Pfam" id="PF13520">
    <property type="entry name" value="AA_permease_2"/>
    <property type="match status" value="1"/>
</dbReference>
<feature type="transmembrane region" description="Helical" evidence="6">
    <location>
        <begin position="420"/>
        <end position="439"/>
    </location>
</feature>
<dbReference type="AlphaFoldDB" id="A0A6A6BB16"/>
<sequence>LIYGYIFCFFGSLAMCASISEMASMYPTSGGQYHWVALMSPPRWAKFLSWFTGWVSVLGWQANCASACYLTGSMIQGLLVLNDPGYPYKRWHATLIMYAVLLFSLCINTVGVRFLPAAEGVILILHVLGFFAILIPLVHLAPISSASFVFTDFIKTAAYPEGLSSGYPDGLNWLVGLLTGAAVFLGFDGSCHMAEEVKNASLNVPRSMFFTIFLNGALGFGMLLTILFSVGDWASVLASPTGWPFLELLHAGVQSRAGATAMGSIILAMIFFATFGYVASASRQLWAFARDRGMPFSRSLRYVEPRLALPLPAIALTATVTLVLGLVNVGSSTAFNAFVSLIVASLFTSYIISISLLLRARLCADGPGTIAGGTLPAAPWRMGRRVGVVVNVVALAYCVLIYVLSFFPTAVPHTTEDMNWAVVMYVGVIAFGLVYYALWGRKQYDGPVMERQFAEAAGAGRAS</sequence>
<feature type="transmembrane region" description="Helical" evidence="6">
    <location>
        <begin position="95"/>
        <end position="115"/>
    </location>
</feature>
<dbReference type="EMBL" id="ML995489">
    <property type="protein sequence ID" value="KAF2140464.1"/>
    <property type="molecule type" value="Genomic_DNA"/>
</dbReference>
<dbReference type="RefSeq" id="XP_033396177.1">
    <property type="nucleotide sequence ID" value="XM_033537062.1"/>
</dbReference>
<dbReference type="PANTHER" id="PTHR45649">
    <property type="entry name" value="AMINO-ACID PERMEASE BAT1"/>
    <property type="match status" value="1"/>
</dbReference>
<evidence type="ECO:0000256" key="1">
    <source>
        <dbReference type="ARBA" id="ARBA00004141"/>
    </source>
</evidence>
<dbReference type="Proteomes" id="UP000799438">
    <property type="component" value="Unassembled WGS sequence"/>
</dbReference>
<dbReference type="GO" id="GO:0016020">
    <property type="term" value="C:membrane"/>
    <property type="evidence" value="ECO:0007669"/>
    <property type="project" value="UniProtKB-SubCell"/>
</dbReference>
<keyword evidence="8" id="KW-1185">Reference proteome</keyword>
<dbReference type="PANTHER" id="PTHR45649:SF1">
    <property type="entry name" value="TRANSPORTER, PUTATIVE (EUROFUNG)-RELATED"/>
    <property type="match status" value="1"/>
</dbReference>
<evidence type="ECO:0000313" key="8">
    <source>
        <dbReference type="Proteomes" id="UP000799438"/>
    </source>
</evidence>
<reference evidence="7" key="1">
    <citation type="journal article" date="2020" name="Stud. Mycol.">
        <title>101 Dothideomycetes genomes: a test case for predicting lifestyles and emergence of pathogens.</title>
        <authorList>
            <person name="Haridas S."/>
            <person name="Albert R."/>
            <person name="Binder M."/>
            <person name="Bloem J."/>
            <person name="Labutti K."/>
            <person name="Salamov A."/>
            <person name="Andreopoulos B."/>
            <person name="Baker S."/>
            <person name="Barry K."/>
            <person name="Bills G."/>
            <person name="Bluhm B."/>
            <person name="Cannon C."/>
            <person name="Castanera R."/>
            <person name="Culley D."/>
            <person name="Daum C."/>
            <person name="Ezra D."/>
            <person name="Gonzalez J."/>
            <person name="Henrissat B."/>
            <person name="Kuo A."/>
            <person name="Liang C."/>
            <person name="Lipzen A."/>
            <person name="Lutzoni F."/>
            <person name="Magnuson J."/>
            <person name="Mondo S."/>
            <person name="Nolan M."/>
            <person name="Ohm R."/>
            <person name="Pangilinan J."/>
            <person name="Park H.-J."/>
            <person name="Ramirez L."/>
            <person name="Alfaro M."/>
            <person name="Sun H."/>
            <person name="Tritt A."/>
            <person name="Yoshinaga Y."/>
            <person name="Zwiers L.-H."/>
            <person name="Turgeon B."/>
            <person name="Goodwin S."/>
            <person name="Spatafora J."/>
            <person name="Crous P."/>
            <person name="Grigoriev I."/>
        </authorList>
    </citation>
    <scope>NUCLEOTIDE SEQUENCE</scope>
    <source>
        <strain evidence="7">CBS 121167</strain>
    </source>
</reference>
<keyword evidence="2" id="KW-0813">Transport</keyword>
<feature type="transmembrane region" description="Helical" evidence="6">
    <location>
        <begin position="170"/>
        <end position="187"/>
    </location>
</feature>
<evidence type="ECO:0000256" key="5">
    <source>
        <dbReference type="ARBA" id="ARBA00023136"/>
    </source>
</evidence>
<organism evidence="7 8">
    <name type="scientific">Aplosporella prunicola CBS 121167</name>
    <dbReference type="NCBI Taxonomy" id="1176127"/>
    <lineage>
        <taxon>Eukaryota</taxon>
        <taxon>Fungi</taxon>
        <taxon>Dikarya</taxon>
        <taxon>Ascomycota</taxon>
        <taxon>Pezizomycotina</taxon>
        <taxon>Dothideomycetes</taxon>
        <taxon>Dothideomycetes incertae sedis</taxon>
        <taxon>Botryosphaeriales</taxon>
        <taxon>Aplosporellaceae</taxon>
        <taxon>Aplosporella</taxon>
    </lineage>
</organism>
<feature type="transmembrane region" description="Helical" evidence="6">
    <location>
        <begin position="388"/>
        <end position="408"/>
    </location>
</feature>
<feature type="transmembrane region" description="Helical" evidence="6">
    <location>
        <begin position="208"/>
        <end position="230"/>
    </location>
</feature>
<evidence type="ECO:0000256" key="4">
    <source>
        <dbReference type="ARBA" id="ARBA00022989"/>
    </source>
</evidence>
<evidence type="ECO:0000256" key="3">
    <source>
        <dbReference type="ARBA" id="ARBA00022692"/>
    </source>
</evidence>
<protein>
    <recommendedName>
        <fullName evidence="9">Amino acid permease/ SLC12A domain-containing protein</fullName>
    </recommendedName>
</protein>
<feature type="transmembrane region" description="Helical" evidence="6">
    <location>
        <begin position="335"/>
        <end position="358"/>
    </location>
</feature>
<feature type="transmembrane region" description="Helical" evidence="6">
    <location>
        <begin position="122"/>
        <end position="150"/>
    </location>
</feature>
<dbReference type="OrthoDB" id="3257095at2759"/>
<gene>
    <name evidence="7" type="ORF">K452DRAFT_229802</name>
</gene>
<dbReference type="Gene3D" id="1.20.1740.10">
    <property type="entry name" value="Amino acid/polyamine transporter I"/>
    <property type="match status" value="1"/>
</dbReference>